<protein>
    <recommendedName>
        <fullName evidence="3">Dynactin subunit 6</fullName>
    </recommendedName>
</protein>
<dbReference type="GO" id="GO:0005869">
    <property type="term" value="C:dynactin complex"/>
    <property type="evidence" value="ECO:0007669"/>
    <property type="project" value="InterPro"/>
</dbReference>
<evidence type="ECO:0000256" key="1">
    <source>
        <dbReference type="ARBA" id="ARBA00004245"/>
    </source>
</evidence>
<dbReference type="GO" id="GO:0007052">
    <property type="term" value="P:mitotic spindle organization"/>
    <property type="evidence" value="ECO:0007669"/>
    <property type="project" value="TreeGrafter"/>
</dbReference>
<dbReference type="PANTHER" id="PTHR13072:SF0">
    <property type="entry name" value="DYNACTIN SUBUNIT 6"/>
    <property type="match status" value="1"/>
</dbReference>
<comment type="function">
    <text evidence="6">Part of the dynactin complex that activates the molecular motor dynein for ultra-processive transport along microtubules.</text>
</comment>
<comment type="similarity">
    <text evidence="2">Belongs to the dynactin subunits 5/6 family. Dynactin subunit 6 subfamily.</text>
</comment>
<dbReference type="Proteomes" id="UP000283634">
    <property type="component" value="Unassembled WGS sequence"/>
</dbReference>
<dbReference type="InterPro" id="IPR027777">
    <property type="entry name" value="DCTN6"/>
</dbReference>
<evidence type="ECO:0000256" key="7">
    <source>
        <dbReference type="SAM" id="MobiDB-lite"/>
    </source>
</evidence>
<evidence type="ECO:0000313" key="8">
    <source>
        <dbReference type="EMBL" id="RNF04666.1"/>
    </source>
</evidence>
<keyword evidence="4" id="KW-0963">Cytoplasm</keyword>
<reference evidence="8 9" key="1">
    <citation type="journal article" date="2018" name="BMC Genomics">
        <title>Genomic comparison of Trypanosoma conorhini and Trypanosoma rangeli to Trypanosoma cruzi strains of high and low virulence.</title>
        <authorList>
            <person name="Bradwell K.R."/>
            <person name="Koparde V.N."/>
            <person name="Matveyev A.V."/>
            <person name="Serrano M.G."/>
            <person name="Alves J.M."/>
            <person name="Parikh H."/>
            <person name="Huang B."/>
            <person name="Lee V."/>
            <person name="Espinosa-Alvarez O."/>
            <person name="Ortiz P.A."/>
            <person name="Costa-Martins A.G."/>
            <person name="Teixeira M.M."/>
            <person name="Buck G.A."/>
        </authorList>
    </citation>
    <scope>NUCLEOTIDE SEQUENCE [LARGE SCALE GENOMIC DNA]</scope>
    <source>
        <strain evidence="8 9">AM80</strain>
    </source>
</reference>
<accession>A0A3R7KZQ0</accession>
<dbReference type="PANTHER" id="PTHR13072">
    <property type="entry name" value="DYNACTIN 6"/>
    <property type="match status" value="1"/>
</dbReference>
<evidence type="ECO:0000256" key="6">
    <source>
        <dbReference type="ARBA" id="ARBA00034687"/>
    </source>
</evidence>
<dbReference type="GO" id="GO:0070840">
    <property type="term" value="F:dynein complex binding"/>
    <property type="evidence" value="ECO:0007669"/>
    <property type="project" value="TreeGrafter"/>
</dbReference>
<dbReference type="OMA" id="GCEDVTE"/>
<dbReference type="PROSITE" id="PS51257">
    <property type="entry name" value="PROKAR_LIPOPROTEIN"/>
    <property type="match status" value="1"/>
</dbReference>
<dbReference type="RefSeq" id="XP_029238230.1">
    <property type="nucleotide sequence ID" value="XM_029381770.1"/>
</dbReference>
<sequence length="228" mass="24460">MAAVARGGLLDNYISPLAVVEGPHPVHFSIGCVVHPFAVIIAQRGPIHFGVYCIVEEHACIINGERSGKDVATVATAASSALPMSIGPYNHFKSFSRITNVQRIGHGNRFESHCQVGGPSELPELISVEDYSVVGPFVRLCDLRRDGGTNSALAVKIPSRQVYLCPTDTKVGKTCSCSALALLSPAATRSCCCCLGCWVLPRGEPFDEEEAEDTMRQRSSRLCASRAQ</sequence>
<comment type="subcellular location">
    <subcellularLocation>
        <location evidence="1">Cytoplasm</location>
        <location evidence="1">Cytoskeleton</location>
    </subcellularLocation>
</comment>
<proteinExistence type="inferred from homology"/>
<name>A0A3R7KZQ0_TRYRA</name>
<dbReference type="Gene3D" id="2.160.10.10">
    <property type="entry name" value="Hexapeptide repeat proteins"/>
    <property type="match status" value="1"/>
</dbReference>
<keyword evidence="5" id="KW-0206">Cytoskeleton</keyword>
<evidence type="ECO:0000256" key="5">
    <source>
        <dbReference type="ARBA" id="ARBA00023212"/>
    </source>
</evidence>
<dbReference type="InterPro" id="IPR011004">
    <property type="entry name" value="Trimer_LpxA-like_sf"/>
</dbReference>
<gene>
    <name evidence="8" type="ORF">TraAM80_04862</name>
</gene>
<dbReference type="EMBL" id="MKGL01000156">
    <property type="protein sequence ID" value="RNF04666.1"/>
    <property type="molecule type" value="Genomic_DNA"/>
</dbReference>
<organism evidence="8 9">
    <name type="scientific">Trypanosoma rangeli</name>
    <dbReference type="NCBI Taxonomy" id="5698"/>
    <lineage>
        <taxon>Eukaryota</taxon>
        <taxon>Discoba</taxon>
        <taxon>Euglenozoa</taxon>
        <taxon>Kinetoplastea</taxon>
        <taxon>Metakinetoplastina</taxon>
        <taxon>Trypanosomatida</taxon>
        <taxon>Trypanosomatidae</taxon>
        <taxon>Trypanosoma</taxon>
        <taxon>Herpetosoma</taxon>
    </lineage>
</organism>
<dbReference type="AlphaFoldDB" id="A0A3R7KZQ0"/>
<evidence type="ECO:0000256" key="4">
    <source>
        <dbReference type="ARBA" id="ARBA00022490"/>
    </source>
</evidence>
<evidence type="ECO:0000256" key="2">
    <source>
        <dbReference type="ARBA" id="ARBA00007719"/>
    </source>
</evidence>
<feature type="region of interest" description="Disordered" evidence="7">
    <location>
        <begin position="209"/>
        <end position="228"/>
    </location>
</feature>
<comment type="caution">
    <text evidence="8">The sequence shown here is derived from an EMBL/GenBank/DDBJ whole genome shotgun (WGS) entry which is preliminary data.</text>
</comment>
<dbReference type="SUPFAM" id="SSF51161">
    <property type="entry name" value="Trimeric LpxA-like enzymes"/>
    <property type="match status" value="1"/>
</dbReference>
<dbReference type="OrthoDB" id="2355at2759"/>
<evidence type="ECO:0000313" key="9">
    <source>
        <dbReference type="Proteomes" id="UP000283634"/>
    </source>
</evidence>
<keyword evidence="9" id="KW-1185">Reference proteome</keyword>
<evidence type="ECO:0000256" key="3">
    <source>
        <dbReference type="ARBA" id="ARBA00016573"/>
    </source>
</evidence>
<dbReference type="GeneID" id="40328795"/>
<dbReference type="VEuPathDB" id="TriTrypDB:TRSC58_00354"/>